<gene>
    <name evidence="2" type="ORF">COR51_02955</name>
</gene>
<name>A0ABX5DIK9_9VIBR</name>
<proteinExistence type="predicted"/>
<dbReference type="Proteomes" id="UP000238163">
    <property type="component" value="Unassembled WGS sequence"/>
</dbReference>
<evidence type="ECO:0008006" key="4">
    <source>
        <dbReference type="Google" id="ProtNLM"/>
    </source>
</evidence>
<accession>A0ABX5DIK9</accession>
<comment type="caution">
    <text evidence="2">The sequence shown here is derived from an EMBL/GenBank/DDBJ whole genome shotgun (WGS) entry which is preliminary data.</text>
</comment>
<feature type="chain" id="PRO_5047545176" description="Porin" evidence="1">
    <location>
        <begin position="26"/>
        <end position="263"/>
    </location>
</feature>
<evidence type="ECO:0000313" key="2">
    <source>
        <dbReference type="EMBL" id="PRQ69569.1"/>
    </source>
</evidence>
<sequence>MNNVKTLNSLALAVALSLSTSAALAENNEVQDMSDPLAVYTQAGFGATDKGLNLKFGQTYDTGNDDTMAMNVFEVKGIAGDIFGWAGSSERDDSIDSVRFRNFNVDHTNGRGSQVDMNYDVERESLDISYSFIQALPQWGGLNVYPLAGVGVNLTNGEMDTGNGVEKIGYTIPGTFGVVGAYTKYSITDNLWINYNPMWLTTISGADAYVNNAYGAGNSSVFANELAVSYQINPRTNVRYFANWTQYQSFSDGDQRIEINYQF</sequence>
<protein>
    <recommendedName>
        <fullName evidence="4">Porin</fullName>
    </recommendedName>
</protein>
<evidence type="ECO:0000313" key="3">
    <source>
        <dbReference type="Proteomes" id="UP000238163"/>
    </source>
</evidence>
<feature type="signal peptide" evidence="1">
    <location>
        <begin position="1"/>
        <end position="25"/>
    </location>
</feature>
<evidence type="ECO:0000256" key="1">
    <source>
        <dbReference type="SAM" id="SignalP"/>
    </source>
</evidence>
<keyword evidence="3" id="KW-1185">Reference proteome</keyword>
<reference evidence="2 3" key="1">
    <citation type="submission" date="2018-03" db="EMBL/GenBank/DDBJ databases">
        <title>Genetic Diversity and Phenotypic Plasticity of AHL Mediated Quorum Sensing in Environmental Strains of Vibrio mediterranei.</title>
        <authorList>
            <person name="Lantoine F."/>
            <person name="Vouve F."/>
        </authorList>
    </citation>
    <scope>NUCLEOTIDE SEQUENCE [LARGE SCALE GENOMIC DNA]</scope>
    <source>
        <strain evidence="2 3">17LN0615E</strain>
    </source>
</reference>
<keyword evidence="1" id="KW-0732">Signal</keyword>
<organism evidence="2 3">
    <name type="scientific">Vibrio mediterranei</name>
    <dbReference type="NCBI Taxonomy" id="689"/>
    <lineage>
        <taxon>Bacteria</taxon>
        <taxon>Pseudomonadati</taxon>
        <taxon>Pseudomonadota</taxon>
        <taxon>Gammaproteobacteria</taxon>
        <taxon>Vibrionales</taxon>
        <taxon>Vibrionaceae</taxon>
        <taxon>Vibrio</taxon>
    </lineage>
</organism>
<dbReference type="EMBL" id="NWTN01000001">
    <property type="protein sequence ID" value="PRQ69569.1"/>
    <property type="molecule type" value="Genomic_DNA"/>
</dbReference>